<dbReference type="OrthoDB" id="3242664at2"/>
<evidence type="ECO:0000313" key="3">
    <source>
        <dbReference type="Proteomes" id="UP000075360"/>
    </source>
</evidence>
<name>A0A149U3X8_9PROT</name>
<accession>A0A149U3X8</accession>
<sequence length="364" mass="40543">MIANSDFKSIAPKAISEVASADHVQAGLPIPKAIRVQVFSPDDWEGFTEEWASSLKGYAIVRRFAGAGDMGLDVTGFTAAAGFSAPWDNYQCKRYDHPLRPSDIHVEIGKIIYYSWLGEFTVPRKHYFAASKDIGTTAAKLLLDPMSLKESTRDAWERQCRHEITKTADVALTGSLLSYFNAFDFSIFGSKSVLELIAQHETTKFHAIRFGGGLPPRPASHVPPAEPAEHESRYIRQLLNAYGDHLGEQLPDVAALASKQPLHRDFSRQRERFYSAEALRNFSRDTVPEGTFDALQEEVFQGVVDICEGSHLTGFERMKATVSQAAQVVLTSNPLAPATRVQDRQGICHQLANEDRLYWIPTDE</sequence>
<dbReference type="Pfam" id="PF20282">
    <property type="entry name" value="CTD6"/>
    <property type="match status" value="1"/>
</dbReference>
<organism evidence="2 3">
    <name type="scientific">Acetobacter senegalensis</name>
    <dbReference type="NCBI Taxonomy" id="446692"/>
    <lineage>
        <taxon>Bacteria</taxon>
        <taxon>Pseudomonadati</taxon>
        <taxon>Pseudomonadota</taxon>
        <taxon>Alphaproteobacteria</taxon>
        <taxon>Acetobacterales</taxon>
        <taxon>Acetobacteraceae</taxon>
        <taxon>Acetobacter</taxon>
    </lineage>
</organism>
<dbReference type="EMBL" id="LHZU01000120">
    <property type="protein sequence ID" value="KXV60082.1"/>
    <property type="molecule type" value="Genomic_DNA"/>
</dbReference>
<proteinExistence type="predicted"/>
<evidence type="ECO:0000313" key="2">
    <source>
        <dbReference type="EMBL" id="KXV60082.1"/>
    </source>
</evidence>
<dbReference type="InterPro" id="IPR046914">
    <property type="entry name" value="ABC-3C_CTD6"/>
</dbReference>
<gene>
    <name evidence="2" type="ORF">AD948_06445</name>
</gene>
<dbReference type="Proteomes" id="UP000075360">
    <property type="component" value="Unassembled WGS sequence"/>
</dbReference>
<reference evidence="2 3" key="1">
    <citation type="submission" date="2015-06" db="EMBL/GenBank/DDBJ databases">
        <title>Improved classification and identification of acetic acid bacteria using matrix-assisted laser desorption/ionization time-of-flight mass spectrometry; Gluconobacter nephelii and Gluconobacter uchimurae are later heterotypic synonyms of Gluconobacter japonicus and Gluconobacter oxydans, respectively.</title>
        <authorList>
            <person name="Li L."/>
            <person name="Cleenwerck I."/>
            <person name="De Vuyst L."/>
            <person name="Vandamme P."/>
        </authorList>
    </citation>
    <scope>NUCLEOTIDE SEQUENCE [LARGE SCALE GENOMIC DNA]</scope>
    <source>
        <strain evidence="2 3">LMG 23690</strain>
    </source>
</reference>
<protein>
    <recommendedName>
        <fullName evidence="1">ABC-three component systems C-terminal domain-containing protein</fullName>
    </recommendedName>
</protein>
<evidence type="ECO:0000259" key="1">
    <source>
        <dbReference type="Pfam" id="PF20282"/>
    </source>
</evidence>
<comment type="caution">
    <text evidence="2">The sequence shown here is derived from an EMBL/GenBank/DDBJ whole genome shotgun (WGS) entry which is preliminary data.</text>
</comment>
<dbReference type="PATRIC" id="fig|446692.4.peg.3326"/>
<feature type="domain" description="ABC-three component systems C-terminal" evidence="1">
    <location>
        <begin position="231"/>
        <end position="359"/>
    </location>
</feature>
<dbReference type="AlphaFoldDB" id="A0A149U3X8"/>